<dbReference type="AlphaFoldDB" id="A0A511XB13"/>
<evidence type="ECO:0008006" key="4">
    <source>
        <dbReference type="Google" id="ProtNLM"/>
    </source>
</evidence>
<dbReference type="EMBL" id="BJYF01000011">
    <property type="protein sequence ID" value="GEN60153.1"/>
    <property type="molecule type" value="Genomic_DNA"/>
</dbReference>
<protein>
    <recommendedName>
        <fullName evidence="4">DUF945 domain-containing protein</fullName>
    </recommendedName>
</protein>
<dbReference type="Proteomes" id="UP000321635">
    <property type="component" value="Unassembled WGS sequence"/>
</dbReference>
<evidence type="ECO:0000256" key="1">
    <source>
        <dbReference type="SAM" id="MobiDB-lite"/>
    </source>
</evidence>
<organism evidence="2 3">
    <name type="scientific">Acetobacter nitrogenifigens DSM 23921 = NBRC 105050</name>
    <dbReference type="NCBI Taxonomy" id="1120919"/>
    <lineage>
        <taxon>Bacteria</taxon>
        <taxon>Pseudomonadati</taxon>
        <taxon>Pseudomonadota</taxon>
        <taxon>Alphaproteobacteria</taxon>
        <taxon>Acetobacterales</taxon>
        <taxon>Acetobacteraceae</taxon>
        <taxon>Acetobacter</taxon>
    </lineage>
</organism>
<feature type="compositionally biased region" description="Acidic residues" evidence="1">
    <location>
        <begin position="485"/>
        <end position="494"/>
    </location>
</feature>
<comment type="caution">
    <text evidence="2">The sequence shown here is derived from an EMBL/GenBank/DDBJ whole genome shotgun (WGS) entry which is preliminary data.</text>
</comment>
<gene>
    <name evidence="2" type="ORF">ANI02nite_20370</name>
</gene>
<evidence type="ECO:0000313" key="2">
    <source>
        <dbReference type="EMBL" id="GEN60153.1"/>
    </source>
</evidence>
<reference evidence="2 3" key="1">
    <citation type="submission" date="2019-07" db="EMBL/GenBank/DDBJ databases">
        <title>Whole genome shotgun sequence of Acetobacter nitrogenifigens NBRC 105050.</title>
        <authorList>
            <person name="Hosoyama A."/>
            <person name="Uohara A."/>
            <person name="Ohji S."/>
            <person name="Ichikawa N."/>
        </authorList>
    </citation>
    <scope>NUCLEOTIDE SEQUENCE [LARGE SCALE GENOMIC DNA]</scope>
    <source>
        <strain evidence="2 3">NBRC 105050</strain>
    </source>
</reference>
<feature type="region of interest" description="Disordered" evidence="1">
    <location>
        <begin position="465"/>
        <end position="508"/>
    </location>
</feature>
<dbReference type="RefSeq" id="WP_026397139.1">
    <property type="nucleotide sequence ID" value="NZ_AUBI01000003.1"/>
</dbReference>
<sequence length="508" mass="53033">MMQPRVLIASSAVLAVVLIGGGGAAWVWAQRVADARLDAALAQFRTQLPPGSELTYRQAKAMPLGHGARLKDVMLREEGLTFTASTLEALGVMAPDAGTKAPLRFDHLIAYDGRLQAPSLEVMFKRVAVDQLQTPMQGESLEKLVFGHGELSELSIKPAEVQADFAIKAASIDNFGVGKASRLDVADFVFHGYATPARQITFAHLAVDGQDIASRVNGGPGAKLPPRDGDSGLRLDDLKLDGEADGAPGKMQAFLSLKRLVEHAATNDLKSNARVTVDHLLIWPSAPHFEILKELGYPSLDASIAMNVIVDGRAHTATVKNFDLTAAGAGRLTVSEDLSEMDMPSVLDLAGAGVTGAKVNRLDIGWRDEGLVNRAITRSAVAQGVDPDAYLSALKRSLAPTGAAPDSMGAQLAQYLQAPDKGTLRISLAPPQPLPLIAVIAALPMALSSGGSSELVQSMGLTIHAPASGSKGEKAPDATMGGDGDAADATDEVPPDALSAPSKAAPRP</sequence>
<dbReference type="OrthoDB" id="7217800at2"/>
<name>A0A511XB13_9PROT</name>
<evidence type="ECO:0000313" key="3">
    <source>
        <dbReference type="Proteomes" id="UP000321635"/>
    </source>
</evidence>
<keyword evidence="3" id="KW-1185">Reference proteome</keyword>
<proteinExistence type="predicted"/>
<accession>A0A511XB13</accession>